<evidence type="ECO:0000256" key="6">
    <source>
        <dbReference type="SAM" id="MobiDB-lite"/>
    </source>
</evidence>
<comment type="subcellular location">
    <subcellularLocation>
        <location evidence="1">Plastid</location>
        <location evidence="1">Chloroplast</location>
    </subcellularLocation>
</comment>
<dbReference type="Pfam" id="PF00504">
    <property type="entry name" value="Chloroa_b-bind"/>
    <property type="match status" value="1"/>
</dbReference>
<dbReference type="GO" id="GO:0009765">
    <property type="term" value="P:photosynthesis, light harvesting"/>
    <property type="evidence" value="ECO:0007669"/>
    <property type="project" value="InterPro"/>
</dbReference>
<dbReference type="PhylomeDB" id="A0A0G4FH94"/>
<proteinExistence type="predicted"/>
<evidence type="ECO:0000256" key="2">
    <source>
        <dbReference type="ARBA" id="ARBA00022528"/>
    </source>
</evidence>
<dbReference type="GO" id="GO:0009507">
    <property type="term" value="C:chloroplast"/>
    <property type="evidence" value="ECO:0007669"/>
    <property type="project" value="UniProtKB-SubCell"/>
</dbReference>
<keyword evidence="3" id="KW-0602">Photosynthesis</keyword>
<dbReference type="AlphaFoldDB" id="A0A0G4FH94"/>
<feature type="binding site" evidence="5">
    <location>
        <position position="93"/>
    </location>
    <ligand>
        <name>chlorophyll a</name>
        <dbReference type="ChEBI" id="CHEBI:58416"/>
        <label>1</label>
    </ligand>
</feature>
<dbReference type="InterPro" id="IPR022796">
    <property type="entry name" value="Chloroa_b-bind"/>
</dbReference>
<protein>
    <submittedName>
        <fullName evidence="7">Uncharacterized protein</fullName>
    </submittedName>
</protein>
<dbReference type="SUPFAM" id="SSF103511">
    <property type="entry name" value="Chlorophyll a-b binding protein"/>
    <property type="match status" value="1"/>
</dbReference>
<reference evidence="7 8" key="1">
    <citation type="submission" date="2014-11" db="EMBL/GenBank/DDBJ databases">
        <authorList>
            <person name="Zhu J."/>
            <person name="Qi W."/>
            <person name="Song R."/>
        </authorList>
    </citation>
    <scope>NUCLEOTIDE SEQUENCE [LARGE SCALE GENOMIC DNA]</scope>
</reference>
<feature type="binding site" evidence="5">
    <location>
        <position position="258"/>
    </location>
    <ligand>
        <name>chlorophyll a</name>
        <dbReference type="ChEBI" id="CHEBI:58416"/>
        <label>6</label>
    </ligand>
</feature>
<keyword evidence="2" id="KW-0150">Chloroplast</keyword>
<accession>A0A0G4FH94</accession>
<dbReference type="Gene3D" id="1.10.3460.10">
    <property type="entry name" value="Chlorophyll a/b binding protein domain"/>
    <property type="match status" value="1"/>
</dbReference>
<evidence type="ECO:0000256" key="3">
    <source>
        <dbReference type="ARBA" id="ARBA00022531"/>
    </source>
</evidence>
<keyword evidence="8" id="KW-1185">Reference proteome</keyword>
<feature type="binding site" evidence="5">
    <location>
        <position position="241"/>
    </location>
    <ligand>
        <name>chlorophyll a</name>
        <dbReference type="ChEBI" id="CHEBI:58416"/>
        <label>1</label>
    </ligand>
</feature>
<feature type="region of interest" description="Disordered" evidence="6">
    <location>
        <begin position="1"/>
        <end position="36"/>
    </location>
</feature>
<evidence type="ECO:0000256" key="5">
    <source>
        <dbReference type="PIRSR" id="PIRSR601344-1"/>
    </source>
</evidence>
<evidence type="ECO:0000313" key="7">
    <source>
        <dbReference type="EMBL" id="CEM12879.1"/>
    </source>
</evidence>
<feature type="binding site" evidence="5">
    <location>
        <position position="246"/>
    </location>
    <ligand>
        <name>chlorophyll a</name>
        <dbReference type="ChEBI" id="CHEBI:58416"/>
        <label>1</label>
    </ligand>
</feature>
<keyword evidence="5" id="KW-0157">Chromophore</keyword>
<dbReference type="EMBL" id="CDMY01000438">
    <property type="protein sequence ID" value="CEM12879.1"/>
    <property type="molecule type" value="Genomic_DNA"/>
</dbReference>
<gene>
    <name evidence="7" type="ORF">Vbra_15476</name>
</gene>
<dbReference type="InParanoid" id="A0A0G4FH94"/>
<keyword evidence="4" id="KW-0934">Plastid</keyword>
<name>A0A0G4FH94_VITBC</name>
<dbReference type="GO" id="GO:0016168">
    <property type="term" value="F:chlorophyll binding"/>
    <property type="evidence" value="ECO:0007669"/>
    <property type="project" value="UniProtKB-KW"/>
</dbReference>
<feature type="binding site" evidence="5">
    <location>
        <position position="96"/>
    </location>
    <ligand>
        <name>chlorophyll a</name>
        <dbReference type="ChEBI" id="CHEBI:58416"/>
        <label>1</label>
    </ligand>
</feature>
<dbReference type="VEuPathDB" id="CryptoDB:Vbra_15476"/>
<feature type="binding site" evidence="5">
    <location>
        <position position="81"/>
    </location>
    <ligand>
        <name>chlorophyll a</name>
        <dbReference type="ChEBI" id="CHEBI:58416"/>
        <label>1</label>
    </ligand>
</feature>
<dbReference type="STRING" id="1169540.A0A0G4FH94"/>
<dbReference type="InterPro" id="IPR001344">
    <property type="entry name" value="Chloro_AB-bd_pln"/>
</dbReference>
<feature type="binding site" description="axial binding residue" evidence="5">
    <location>
        <position position="98"/>
    </location>
    <ligand>
        <name>chlorophyll b</name>
        <dbReference type="ChEBI" id="CHEBI:61721"/>
        <label>1</label>
    </ligand>
    <ligandPart>
        <name>Mg</name>
        <dbReference type="ChEBI" id="CHEBI:25107"/>
    </ligandPart>
</feature>
<dbReference type="GO" id="GO:0016020">
    <property type="term" value="C:membrane"/>
    <property type="evidence" value="ECO:0007669"/>
    <property type="project" value="InterPro"/>
</dbReference>
<dbReference type="PANTHER" id="PTHR21649">
    <property type="entry name" value="CHLOROPHYLL A/B BINDING PROTEIN"/>
    <property type="match status" value="1"/>
</dbReference>
<organism evidence="7 8">
    <name type="scientific">Vitrella brassicaformis (strain CCMP3155)</name>
    <dbReference type="NCBI Taxonomy" id="1169540"/>
    <lineage>
        <taxon>Eukaryota</taxon>
        <taxon>Sar</taxon>
        <taxon>Alveolata</taxon>
        <taxon>Colpodellida</taxon>
        <taxon>Vitrellaceae</taxon>
        <taxon>Vitrella</taxon>
    </lineage>
</organism>
<evidence type="ECO:0000256" key="4">
    <source>
        <dbReference type="ARBA" id="ARBA00022640"/>
    </source>
</evidence>
<dbReference type="OrthoDB" id="423598at2759"/>
<evidence type="ECO:0000313" key="8">
    <source>
        <dbReference type="Proteomes" id="UP000041254"/>
    </source>
</evidence>
<feature type="compositionally biased region" description="Low complexity" evidence="6">
    <location>
        <begin position="1"/>
        <end position="13"/>
    </location>
</feature>
<evidence type="ECO:0000256" key="1">
    <source>
        <dbReference type="ARBA" id="ARBA00004229"/>
    </source>
</evidence>
<keyword evidence="5" id="KW-0148">Chlorophyll</keyword>
<sequence>MVARARGKQQQQKAKVRGVDFPDYTRQPSPGGEGQKVWERLDVPQIRVPSDVSLALPWVAKPQIGDGTLVGDFGFDPLGLSKIADVGFLRNAELKHGRLCMLAAVGLLAPELVQKPAGFDGLEFVPAFSEMNPFKALFAMPPAGLMQILIAIALIELNTAKFLWDPSMKMRITDMSEKERLLVQTGNTRFLAGSARPQLASLGNEVVMEKSGMFSRVPGDLGFDPLGLADEGIREDWALAEIKHGRLAMLAVLGMLLQVGARPDKGILEMTGDWLAGNL</sequence>
<dbReference type="Proteomes" id="UP000041254">
    <property type="component" value="Unassembled WGS sequence"/>
</dbReference>